<evidence type="ECO:0000256" key="1">
    <source>
        <dbReference type="ARBA" id="ARBA00022676"/>
    </source>
</evidence>
<dbReference type="PANTHER" id="PTHR12526">
    <property type="entry name" value="GLYCOSYLTRANSFERASE"/>
    <property type="match status" value="1"/>
</dbReference>
<evidence type="ECO:0000259" key="3">
    <source>
        <dbReference type="Pfam" id="PF00534"/>
    </source>
</evidence>
<keyword evidence="1" id="KW-0328">Glycosyltransferase</keyword>
<dbReference type="Pfam" id="PF00534">
    <property type="entry name" value="Glycos_transf_1"/>
    <property type="match status" value="1"/>
</dbReference>
<proteinExistence type="predicted"/>
<evidence type="ECO:0000256" key="2">
    <source>
        <dbReference type="ARBA" id="ARBA00022679"/>
    </source>
</evidence>
<comment type="caution">
    <text evidence="4">The sequence shown here is derived from an EMBL/GenBank/DDBJ whole genome shotgun (WGS) entry which is preliminary data.</text>
</comment>
<dbReference type="PANTHER" id="PTHR12526:SF629">
    <property type="entry name" value="TEICHURONIC ACID BIOSYNTHESIS GLYCOSYLTRANSFERASE TUAH-RELATED"/>
    <property type="match status" value="1"/>
</dbReference>
<gene>
    <name evidence="4" type="primary">asp1</name>
    <name evidence="4" type="ORF">H9856_02810</name>
</gene>
<evidence type="ECO:0000313" key="5">
    <source>
        <dbReference type="Proteomes" id="UP000824231"/>
    </source>
</evidence>
<dbReference type="AlphaFoldDB" id="A0A9D1VH65"/>
<feature type="domain" description="Glycosyl transferase family 1" evidence="3">
    <location>
        <begin position="324"/>
        <end position="480"/>
    </location>
</feature>
<dbReference type="InterPro" id="IPR001296">
    <property type="entry name" value="Glyco_trans_1"/>
</dbReference>
<accession>A0A9D1VH65</accession>
<dbReference type="GO" id="GO:0016757">
    <property type="term" value="F:glycosyltransferase activity"/>
    <property type="evidence" value="ECO:0007669"/>
    <property type="project" value="UniProtKB-KW"/>
</dbReference>
<reference evidence="4" key="1">
    <citation type="journal article" date="2021" name="PeerJ">
        <title>Extensive microbial diversity within the chicken gut microbiome revealed by metagenomics and culture.</title>
        <authorList>
            <person name="Gilroy R."/>
            <person name="Ravi A."/>
            <person name="Getino M."/>
            <person name="Pursley I."/>
            <person name="Horton D.L."/>
            <person name="Alikhan N.F."/>
            <person name="Baker D."/>
            <person name="Gharbi K."/>
            <person name="Hall N."/>
            <person name="Watson M."/>
            <person name="Adriaenssens E.M."/>
            <person name="Foster-Nyarko E."/>
            <person name="Jarju S."/>
            <person name="Secka A."/>
            <person name="Antonio M."/>
            <person name="Oren A."/>
            <person name="Chaudhuri R.R."/>
            <person name="La Ragione R."/>
            <person name="Hildebrand F."/>
            <person name="Pallen M.J."/>
        </authorList>
    </citation>
    <scope>NUCLEOTIDE SEQUENCE</scope>
    <source>
        <strain evidence="4">ChiSxjej3B15-572</strain>
    </source>
</reference>
<dbReference type="EMBL" id="DXFH01000011">
    <property type="protein sequence ID" value="HIX35327.1"/>
    <property type="molecule type" value="Genomic_DNA"/>
</dbReference>
<sequence>MIFFVNQYLLTNNSSIEHAEMKRLKLFKQFDAPASLVLRDYLPLLDQNLKRFGVARDSVIDMFDFFAGATDYPVHKCHVEDLHFSNEYQVSSGNNFREVKNGDRLVAEVHFIGGEVALVDHVDYFDDAGNLTLRKVYDCRGFMSKMETFGLDGNKFYESYHRPDGSIYLESYYVKSVQNTPINSRWVLPNYRGHQWCFDSQDDLFTFFLDELNHAHGDNNVFIADRPAIAINPVLNMASKVQRYLWMAIPEVNGGNDLKKGPFNAMIQNALVNHAKDWAGIITMTAAQKENLEQRLGKKHAPITVISGSPVPTDRQHVAMDDRDRHHVIYVGRLGGDKQIDRLLRAFQQVHNRVQDATLTIYGYGDQQEVQSYQNLQQQLGLAGVINFAGYQPDVDLAYDQAGLLMDASASDVQPLAMAEALSHGVPVVSFDYQYGPAELVENDVNGYLVHVNDEDKLARQAVKILTDSDLQDRLSAGAYDHWADISDDQTMAEWRTILPATSQK</sequence>
<keyword evidence="2" id="KW-0808">Transferase</keyword>
<evidence type="ECO:0000313" key="4">
    <source>
        <dbReference type="EMBL" id="HIX35327.1"/>
    </source>
</evidence>
<name>A0A9D1VH65_9LACO</name>
<dbReference type="SUPFAM" id="SSF53756">
    <property type="entry name" value="UDP-Glycosyltransferase/glycogen phosphorylase"/>
    <property type="match status" value="1"/>
</dbReference>
<protein>
    <submittedName>
        <fullName evidence="4">Accessory Sec system glycosyltransferase Asp1</fullName>
    </submittedName>
</protein>
<dbReference type="Proteomes" id="UP000824231">
    <property type="component" value="Unassembled WGS sequence"/>
</dbReference>
<reference evidence="4" key="2">
    <citation type="submission" date="2021-04" db="EMBL/GenBank/DDBJ databases">
        <authorList>
            <person name="Gilroy R."/>
        </authorList>
    </citation>
    <scope>NUCLEOTIDE SEQUENCE</scope>
    <source>
        <strain evidence="4">ChiSxjej3B15-572</strain>
    </source>
</reference>
<organism evidence="4 5">
    <name type="scientific">Candidatus Limosilactobacillus merdigallinarum</name>
    <dbReference type="NCBI Taxonomy" id="2838652"/>
    <lineage>
        <taxon>Bacteria</taxon>
        <taxon>Bacillati</taxon>
        <taxon>Bacillota</taxon>
        <taxon>Bacilli</taxon>
        <taxon>Lactobacillales</taxon>
        <taxon>Lactobacillaceae</taxon>
        <taxon>Limosilactobacillus</taxon>
    </lineage>
</organism>
<dbReference type="Gene3D" id="3.40.50.2000">
    <property type="entry name" value="Glycogen Phosphorylase B"/>
    <property type="match status" value="3"/>
</dbReference>